<organism evidence="2 4">
    <name type="scientific">Didymodactylos carnosus</name>
    <dbReference type="NCBI Taxonomy" id="1234261"/>
    <lineage>
        <taxon>Eukaryota</taxon>
        <taxon>Metazoa</taxon>
        <taxon>Spiralia</taxon>
        <taxon>Gnathifera</taxon>
        <taxon>Rotifera</taxon>
        <taxon>Eurotatoria</taxon>
        <taxon>Bdelloidea</taxon>
        <taxon>Philodinida</taxon>
        <taxon>Philodinidae</taxon>
        <taxon>Didymodactylos</taxon>
    </lineage>
</organism>
<comment type="caution">
    <text evidence="2">The sequence shown here is derived from an EMBL/GenBank/DDBJ whole genome shotgun (WGS) entry which is preliminary data.</text>
</comment>
<dbReference type="AlphaFoldDB" id="A0A814C405"/>
<dbReference type="Proteomes" id="UP000681722">
    <property type="component" value="Unassembled WGS sequence"/>
</dbReference>
<feature type="region of interest" description="Disordered" evidence="1">
    <location>
        <begin position="1"/>
        <end position="60"/>
    </location>
</feature>
<sequence length="312" mass="35662">MSPTYEQNMQMDNPDSRSQSDSMNESPKHARINDDINPPPLPPNSSSTTKSSYLVQQQQSEADVTVIGEQMHPNFEENNKNDQNSNFSLTATTTTVQSIPSQEELSSTISPSSLVNHLLHIHNLIDKSIFDENMEHSLHFLLSILNDNSAVSVVSANLNLILGLLTLLKNLITDRTTYSIRQLIYSLHDHPKLKKLQITDQDEDENIDENKEIEEQSPSLLLPQRTLSYLNINNTHDQIKLEQNPPLPPSYRPTLPPPLIQPFYASFPTQPSLMNFAQRNYQQQRSHNPQQPQFYNDNLRPPFPPSTVYRHF</sequence>
<dbReference type="EMBL" id="CAJOBC010002066">
    <property type="protein sequence ID" value="CAF3713683.1"/>
    <property type="molecule type" value="Genomic_DNA"/>
</dbReference>
<evidence type="ECO:0000313" key="3">
    <source>
        <dbReference type="EMBL" id="CAF3713683.1"/>
    </source>
</evidence>
<feature type="compositionally biased region" description="Low complexity" evidence="1">
    <location>
        <begin position="282"/>
        <end position="293"/>
    </location>
</feature>
<evidence type="ECO:0000313" key="2">
    <source>
        <dbReference type="EMBL" id="CAF0936586.1"/>
    </source>
</evidence>
<evidence type="ECO:0000256" key="1">
    <source>
        <dbReference type="SAM" id="MobiDB-lite"/>
    </source>
</evidence>
<proteinExistence type="predicted"/>
<feature type="compositionally biased region" description="Polar residues" evidence="1">
    <location>
        <begin position="1"/>
        <end position="25"/>
    </location>
</feature>
<gene>
    <name evidence="2" type="ORF">GPM918_LOCUS10475</name>
    <name evidence="3" type="ORF">SRO942_LOCUS10476</name>
</gene>
<dbReference type="EMBL" id="CAJNOQ010002066">
    <property type="protein sequence ID" value="CAF0936586.1"/>
    <property type="molecule type" value="Genomic_DNA"/>
</dbReference>
<feature type="region of interest" description="Disordered" evidence="1">
    <location>
        <begin position="281"/>
        <end position="312"/>
    </location>
</feature>
<evidence type="ECO:0000313" key="4">
    <source>
        <dbReference type="Proteomes" id="UP000663829"/>
    </source>
</evidence>
<keyword evidence="4" id="KW-1185">Reference proteome</keyword>
<reference evidence="2" key="1">
    <citation type="submission" date="2021-02" db="EMBL/GenBank/DDBJ databases">
        <authorList>
            <person name="Nowell W R."/>
        </authorList>
    </citation>
    <scope>NUCLEOTIDE SEQUENCE</scope>
</reference>
<name>A0A814C405_9BILA</name>
<accession>A0A814C405</accession>
<dbReference type="Proteomes" id="UP000663829">
    <property type="component" value="Unassembled WGS sequence"/>
</dbReference>
<protein>
    <submittedName>
        <fullName evidence="2">Uncharacterized protein</fullName>
    </submittedName>
</protein>